<evidence type="ECO:0000313" key="5">
    <source>
        <dbReference type="Proteomes" id="UP001519460"/>
    </source>
</evidence>
<dbReference type="InterPro" id="IPR029071">
    <property type="entry name" value="Ubiquitin-like_domsf"/>
</dbReference>
<evidence type="ECO:0000259" key="3">
    <source>
        <dbReference type="PROSITE" id="PS50057"/>
    </source>
</evidence>
<dbReference type="CDD" id="cd17102">
    <property type="entry name" value="FERM_F1_FRMD3"/>
    <property type="match status" value="1"/>
</dbReference>
<comment type="caution">
    <text evidence="4">The sequence shown here is derived from an EMBL/GenBank/DDBJ whole genome shotgun (WGS) entry which is preliminary data.</text>
</comment>
<feature type="transmembrane region" description="Helical" evidence="2">
    <location>
        <begin position="535"/>
        <end position="558"/>
    </location>
</feature>
<dbReference type="InterPro" id="IPR019748">
    <property type="entry name" value="FERM_central"/>
</dbReference>
<dbReference type="Pfam" id="PF09380">
    <property type="entry name" value="FERM_C"/>
    <property type="match status" value="1"/>
</dbReference>
<sequence length="597" mass="67623">MPCTKTCTFHGEPTRKNSTERTIHKDTIGQWLFDRVCEKLNLMEKDYFGLRFVDSEKQRHWLDPLKTVYKQLKGVNPMVLCFRVKFYPEDPMKLHEEITRYYLFLQLRRDLHHGRLLCSPDDAVTLAAYIVQSEVGDYDPEDHPPGYISEFKMLPKQTPKLEERVMEQHKLLHGQVPSEAEGNFLKKACTLDTYGVDPHQVKDQRGDQLYLGITHQGIMTFRGSRRTQLYKWSQIRRIAYEGKMFIVHISVNEDEDVTTTKKKQQPVGYKCQTAPAAKYLWRCAVEQQLFFTLSSSNTAHKVRSGGTLFSRGSKFRFSGRCQTEAYQASETIRRTEPNFQRSSSLPNFARRHPDSARNSTINRDSLLNETMPEEAAVDVPKILPSERKPEAEVEPSPVVKAPLASEELYDEKQVAQAAAAETMLSATSAATTAAAVPPRQNGQAVKDASGVNVADTSMDTTMAYQPNTTFYDDEEEEEEGQPKPSLEEEIQQLDQHYTSAQQNHISSSSPAHQKGAAPASGASTAQKQRSKGRGICCILSTSVFVGLVLFGVTFYVLYFSGLEHPYLTEARDHLQFLEPTRDFVATKASDIADYFRQ</sequence>
<evidence type="ECO:0000256" key="1">
    <source>
        <dbReference type="SAM" id="MobiDB-lite"/>
    </source>
</evidence>
<dbReference type="PRINTS" id="PR00661">
    <property type="entry name" value="ERMFAMILY"/>
</dbReference>
<keyword evidence="5" id="KW-1185">Reference proteome</keyword>
<dbReference type="InterPro" id="IPR011993">
    <property type="entry name" value="PH-like_dom_sf"/>
</dbReference>
<proteinExistence type="predicted"/>
<reference evidence="4 5" key="1">
    <citation type="journal article" date="2023" name="Sci. Data">
        <title>Genome assembly of the Korean intertidal mud-creeper Batillaria attramentaria.</title>
        <authorList>
            <person name="Patra A.K."/>
            <person name="Ho P.T."/>
            <person name="Jun S."/>
            <person name="Lee S.J."/>
            <person name="Kim Y."/>
            <person name="Won Y.J."/>
        </authorList>
    </citation>
    <scope>NUCLEOTIDE SEQUENCE [LARGE SCALE GENOMIC DNA]</scope>
    <source>
        <strain evidence="4">Wonlab-2016</strain>
    </source>
</reference>
<keyword evidence="2" id="KW-0812">Transmembrane</keyword>
<feature type="region of interest" description="Disordered" evidence="1">
    <location>
        <begin position="434"/>
        <end position="465"/>
    </location>
</feature>
<keyword evidence="2" id="KW-1133">Transmembrane helix</keyword>
<accession>A0ABD0LQY0</accession>
<dbReference type="Pfam" id="PF09379">
    <property type="entry name" value="FERM_N"/>
    <property type="match status" value="1"/>
</dbReference>
<dbReference type="FunFam" id="1.20.80.10:FF:000006">
    <property type="entry name" value="FERM domain-containing protein 5 isoform X1"/>
    <property type="match status" value="1"/>
</dbReference>
<feature type="compositionally biased region" description="Polar residues" evidence="1">
    <location>
        <begin position="454"/>
        <end position="465"/>
    </location>
</feature>
<dbReference type="InterPro" id="IPR000299">
    <property type="entry name" value="FERM_domain"/>
</dbReference>
<dbReference type="SMART" id="SM01196">
    <property type="entry name" value="FERM_C"/>
    <property type="match status" value="1"/>
</dbReference>
<feature type="region of interest" description="Disordered" evidence="1">
    <location>
        <begin position="337"/>
        <end position="360"/>
    </location>
</feature>
<dbReference type="SMART" id="SM01195">
    <property type="entry name" value="FA"/>
    <property type="match status" value="1"/>
</dbReference>
<dbReference type="InterPro" id="IPR014352">
    <property type="entry name" value="FERM/acyl-CoA-bd_prot_sf"/>
</dbReference>
<dbReference type="SUPFAM" id="SSF47031">
    <property type="entry name" value="Second domain of FERM"/>
    <property type="match status" value="1"/>
</dbReference>
<feature type="domain" description="FERM" evidence="3">
    <location>
        <begin position="5"/>
        <end position="295"/>
    </location>
</feature>
<dbReference type="EMBL" id="JACVVK020000030">
    <property type="protein sequence ID" value="KAK7501556.1"/>
    <property type="molecule type" value="Genomic_DNA"/>
</dbReference>
<dbReference type="PRINTS" id="PR00935">
    <property type="entry name" value="BAND41"/>
</dbReference>
<organism evidence="4 5">
    <name type="scientific">Batillaria attramentaria</name>
    <dbReference type="NCBI Taxonomy" id="370345"/>
    <lineage>
        <taxon>Eukaryota</taxon>
        <taxon>Metazoa</taxon>
        <taxon>Spiralia</taxon>
        <taxon>Lophotrochozoa</taxon>
        <taxon>Mollusca</taxon>
        <taxon>Gastropoda</taxon>
        <taxon>Caenogastropoda</taxon>
        <taxon>Sorbeoconcha</taxon>
        <taxon>Cerithioidea</taxon>
        <taxon>Batillariidae</taxon>
        <taxon>Batillaria</taxon>
    </lineage>
</organism>
<dbReference type="Proteomes" id="UP001519460">
    <property type="component" value="Unassembled WGS sequence"/>
</dbReference>
<feature type="compositionally biased region" description="Polar residues" evidence="1">
    <location>
        <begin position="497"/>
        <end position="511"/>
    </location>
</feature>
<dbReference type="Gene3D" id="2.30.29.30">
    <property type="entry name" value="Pleckstrin-homology domain (PH domain)/Phosphotyrosine-binding domain (PTB)"/>
    <property type="match status" value="1"/>
</dbReference>
<feature type="compositionally biased region" description="Polar residues" evidence="1">
    <location>
        <begin position="337"/>
        <end position="346"/>
    </location>
</feature>
<dbReference type="SMART" id="SM00295">
    <property type="entry name" value="B41"/>
    <property type="match status" value="1"/>
</dbReference>
<dbReference type="InterPro" id="IPR019747">
    <property type="entry name" value="FERM_CS"/>
</dbReference>
<keyword evidence="2" id="KW-0472">Membrane</keyword>
<dbReference type="PROSITE" id="PS00660">
    <property type="entry name" value="FERM_1"/>
    <property type="match status" value="1"/>
</dbReference>
<dbReference type="Gene3D" id="3.10.20.90">
    <property type="entry name" value="Phosphatidylinositol 3-kinase Catalytic Subunit, Chain A, domain 1"/>
    <property type="match status" value="1"/>
</dbReference>
<feature type="region of interest" description="Disordered" evidence="1">
    <location>
        <begin position="497"/>
        <end position="526"/>
    </location>
</feature>
<dbReference type="PROSITE" id="PS50057">
    <property type="entry name" value="FERM_3"/>
    <property type="match status" value="1"/>
</dbReference>
<dbReference type="PANTHER" id="PTHR23280">
    <property type="entry name" value="4.1 G PROTEIN"/>
    <property type="match status" value="1"/>
</dbReference>
<dbReference type="InterPro" id="IPR000798">
    <property type="entry name" value="Ez/rad/moesin-like"/>
</dbReference>
<dbReference type="Pfam" id="PF08736">
    <property type="entry name" value="FA"/>
    <property type="match status" value="1"/>
</dbReference>
<dbReference type="SUPFAM" id="SSF54236">
    <property type="entry name" value="Ubiquitin-like"/>
    <property type="match status" value="1"/>
</dbReference>
<dbReference type="PANTHER" id="PTHR23280:SF32">
    <property type="entry name" value="FI22325P1"/>
    <property type="match status" value="1"/>
</dbReference>
<evidence type="ECO:0000256" key="2">
    <source>
        <dbReference type="SAM" id="Phobius"/>
    </source>
</evidence>
<protein>
    <recommendedName>
        <fullName evidence="3">FERM domain-containing protein</fullName>
    </recommendedName>
</protein>
<dbReference type="InterPro" id="IPR018980">
    <property type="entry name" value="FERM_PH-like_C"/>
</dbReference>
<dbReference type="InterPro" id="IPR018979">
    <property type="entry name" value="FERM_N"/>
</dbReference>
<evidence type="ECO:0000313" key="4">
    <source>
        <dbReference type="EMBL" id="KAK7501556.1"/>
    </source>
</evidence>
<dbReference type="InterPro" id="IPR014847">
    <property type="entry name" value="FA"/>
</dbReference>
<dbReference type="AlphaFoldDB" id="A0ABD0LQY0"/>
<name>A0ABD0LQY0_9CAEN</name>
<dbReference type="InterPro" id="IPR035963">
    <property type="entry name" value="FERM_2"/>
</dbReference>
<gene>
    <name evidence="4" type="ORF">BaRGS_00006987</name>
</gene>
<dbReference type="Gene3D" id="1.20.80.10">
    <property type="match status" value="1"/>
</dbReference>
<dbReference type="CDD" id="cd14473">
    <property type="entry name" value="FERM_B-lobe"/>
    <property type="match status" value="1"/>
</dbReference>
<dbReference type="InterPro" id="IPR019749">
    <property type="entry name" value="Band_41_domain"/>
</dbReference>
<dbReference type="SUPFAM" id="SSF50729">
    <property type="entry name" value="PH domain-like"/>
    <property type="match status" value="1"/>
</dbReference>
<dbReference type="Pfam" id="PF00373">
    <property type="entry name" value="FERM_M"/>
    <property type="match status" value="1"/>
</dbReference>